<proteinExistence type="predicted"/>
<gene>
    <name evidence="1" type="ORF">UFOPK3592_00649</name>
</gene>
<dbReference type="EMBL" id="CAFBML010000077">
    <property type="protein sequence ID" value="CAB4904721.1"/>
    <property type="molecule type" value="Genomic_DNA"/>
</dbReference>
<sequence length="98" mass="11052">MSINGILFNDVQLAKKLVKVVTRDVSKPPTSVNEVQFENILFTDVVDERFKYGTDFNEVHDWNIVSKFVHLDKSKNGIVVSDGQPLNMDKAKVADVKS</sequence>
<dbReference type="AlphaFoldDB" id="A0A6J7G966"/>
<accession>A0A6J7G966</accession>
<evidence type="ECO:0000313" key="1">
    <source>
        <dbReference type="EMBL" id="CAB4904721.1"/>
    </source>
</evidence>
<reference evidence="1" key="1">
    <citation type="submission" date="2020-05" db="EMBL/GenBank/DDBJ databases">
        <authorList>
            <person name="Chiriac C."/>
            <person name="Salcher M."/>
            <person name="Ghai R."/>
            <person name="Kavagutti S V."/>
        </authorList>
    </citation>
    <scope>NUCLEOTIDE SEQUENCE</scope>
</reference>
<organism evidence="1">
    <name type="scientific">freshwater metagenome</name>
    <dbReference type="NCBI Taxonomy" id="449393"/>
    <lineage>
        <taxon>unclassified sequences</taxon>
        <taxon>metagenomes</taxon>
        <taxon>ecological metagenomes</taxon>
    </lineage>
</organism>
<protein>
    <submittedName>
        <fullName evidence="1">Unannotated protein</fullName>
    </submittedName>
</protein>
<name>A0A6J7G966_9ZZZZ</name>